<feature type="region of interest" description="Disordered" evidence="9">
    <location>
        <begin position="403"/>
        <end position="435"/>
    </location>
</feature>
<evidence type="ECO:0000256" key="5">
    <source>
        <dbReference type="ARBA" id="ARBA00022741"/>
    </source>
</evidence>
<keyword evidence="6" id="KW-0418">Kinase</keyword>
<dbReference type="Gene3D" id="3.30.565.10">
    <property type="entry name" value="Histidine kinase-like ATPase, C-terminal domain"/>
    <property type="match status" value="1"/>
</dbReference>
<organism evidence="12 13">
    <name type="scientific">Microbacterium imperiale</name>
    <dbReference type="NCBI Taxonomy" id="33884"/>
    <lineage>
        <taxon>Bacteria</taxon>
        <taxon>Bacillati</taxon>
        <taxon>Actinomycetota</taxon>
        <taxon>Actinomycetes</taxon>
        <taxon>Micrococcales</taxon>
        <taxon>Microbacteriaceae</taxon>
        <taxon>Microbacterium</taxon>
    </lineage>
</organism>
<dbReference type="GO" id="GO:0016020">
    <property type="term" value="C:membrane"/>
    <property type="evidence" value="ECO:0007669"/>
    <property type="project" value="InterPro"/>
</dbReference>
<keyword evidence="10" id="KW-0812">Transmembrane</keyword>
<feature type="domain" description="Signal transduction histidine kinase subgroup 3 dimerisation and phosphoacceptor" evidence="11">
    <location>
        <begin position="217"/>
        <end position="281"/>
    </location>
</feature>
<protein>
    <recommendedName>
        <fullName evidence="2">histidine kinase</fullName>
        <ecNumber evidence="2">2.7.13.3</ecNumber>
    </recommendedName>
</protein>
<reference evidence="12" key="2">
    <citation type="submission" date="2023-01" db="EMBL/GenBank/DDBJ databases">
        <authorList>
            <person name="Sun Q."/>
            <person name="Evtushenko L."/>
        </authorList>
    </citation>
    <scope>NUCLEOTIDE SEQUENCE</scope>
    <source>
        <strain evidence="12">VKM Ac-1447</strain>
    </source>
</reference>
<evidence type="ECO:0000256" key="10">
    <source>
        <dbReference type="SAM" id="Phobius"/>
    </source>
</evidence>
<dbReference type="Gene3D" id="1.20.5.1930">
    <property type="match status" value="1"/>
</dbReference>
<dbReference type="InterPro" id="IPR036890">
    <property type="entry name" value="HATPase_C_sf"/>
</dbReference>
<name>A0A9W6HHJ0_9MICO</name>
<dbReference type="InterPro" id="IPR011712">
    <property type="entry name" value="Sig_transdc_His_kin_sub3_dim/P"/>
</dbReference>
<dbReference type="GO" id="GO:0000155">
    <property type="term" value="F:phosphorelay sensor kinase activity"/>
    <property type="evidence" value="ECO:0007669"/>
    <property type="project" value="InterPro"/>
</dbReference>
<evidence type="ECO:0000256" key="2">
    <source>
        <dbReference type="ARBA" id="ARBA00012438"/>
    </source>
</evidence>
<gene>
    <name evidence="12" type="ORF">GCM10017586_18220</name>
</gene>
<evidence type="ECO:0000256" key="1">
    <source>
        <dbReference type="ARBA" id="ARBA00000085"/>
    </source>
</evidence>
<dbReference type="Pfam" id="PF07730">
    <property type="entry name" value="HisKA_3"/>
    <property type="match status" value="1"/>
</dbReference>
<keyword evidence="8" id="KW-0902">Two-component regulatory system</keyword>
<keyword evidence="3" id="KW-0597">Phosphoprotein</keyword>
<keyword evidence="5" id="KW-0547">Nucleotide-binding</keyword>
<feature type="transmembrane region" description="Helical" evidence="10">
    <location>
        <begin position="141"/>
        <end position="159"/>
    </location>
</feature>
<sequence>MNSHASRSPSVASPAALAREVVATSWYIAVSIVFFTASALAVWGLWVLVATRRLGAPLLTVGYAVGAAVVLAATIVLLARYRRDGDVSDADRVPRLRRFASWPVALGIVGAVVVGVTTLSFLFGASVLATVLCLVRWGPGIRWRGVVLVEIALVVLWFAERARLDAAVPGAGSMGFALATFGIALPGAIALSLWSWDVVLELNRARAIESRLAATQERLRLAGELHDLQGHHLQVIALQLELAERMLPRDPDAAAEQIRLARASVDAARTGTRELAGRFRGVPLPDELANAVDLLRAAGLRVRSDVAADAVLAPADILGPVVRECTTNVLKHGGGTWAELSLARDGAFWRMSVANDRGAESTLGSGAGLEGIAHRVGVVGGDLKTHRDPDRFTVVVTVPAAPGREGGASAGFTPEVPGERDTFFRPEAPSEGMPR</sequence>
<feature type="transmembrane region" description="Helical" evidence="10">
    <location>
        <begin position="61"/>
        <end position="81"/>
    </location>
</feature>
<dbReference type="GO" id="GO:0046983">
    <property type="term" value="F:protein dimerization activity"/>
    <property type="evidence" value="ECO:0007669"/>
    <property type="project" value="InterPro"/>
</dbReference>
<keyword evidence="10" id="KW-1133">Transmembrane helix</keyword>
<evidence type="ECO:0000256" key="6">
    <source>
        <dbReference type="ARBA" id="ARBA00022777"/>
    </source>
</evidence>
<dbReference type="PANTHER" id="PTHR24421:SF10">
    <property type="entry name" value="NITRATE_NITRITE SENSOR PROTEIN NARQ"/>
    <property type="match status" value="1"/>
</dbReference>
<comment type="caution">
    <text evidence="12">The sequence shown here is derived from an EMBL/GenBank/DDBJ whole genome shotgun (WGS) entry which is preliminary data.</text>
</comment>
<comment type="catalytic activity">
    <reaction evidence="1">
        <text>ATP + protein L-histidine = ADP + protein N-phospho-L-histidine.</text>
        <dbReference type="EC" id="2.7.13.3"/>
    </reaction>
</comment>
<feature type="transmembrane region" description="Helical" evidence="10">
    <location>
        <begin position="171"/>
        <end position="196"/>
    </location>
</feature>
<evidence type="ECO:0000256" key="4">
    <source>
        <dbReference type="ARBA" id="ARBA00022679"/>
    </source>
</evidence>
<dbReference type="Proteomes" id="UP001142317">
    <property type="component" value="Unassembled WGS sequence"/>
</dbReference>
<dbReference type="InterPro" id="IPR050482">
    <property type="entry name" value="Sensor_HK_TwoCompSys"/>
</dbReference>
<dbReference type="EMBL" id="BSEO01000011">
    <property type="protein sequence ID" value="GLJ80139.1"/>
    <property type="molecule type" value="Genomic_DNA"/>
</dbReference>
<dbReference type="GO" id="GO:0005524">
    <property type="term" value="F:ATP binding"/>
    <property type="evidence" value="ECO:0007669"/>
    <property type="project" value="UniProtKB-KW"/>
</dbReference>
<evidence type="ECO:0000256" key="9">
    <source>
        <dbReference type="SAM" id="MobiDB-lite"/>
    </source>
</evidence>
<dbReference type="PANTHER" id="PTHR24421">
    <property type="entry name" value="NITRATE/NITRITE SENSOR PROTEIN NARX-RELATED"/>
    <property type="match status" value="1"/>
</dbReference>
<evidence type="ECO:0000256" key="7">
    <source>
        <dbReference type="ARBA" id="ARBA00022840"/>
    </source>
</evidence>
<reference evidence="12" key="1">
    <citation type="journal article" date="2014" name="Int. J. Syst. Evol. Microbiol.">
        <title>Complete genome sequence of Corynebacterium casei LMG S-19264T (=DSM 44701T), isolated from a smear-ripened cheese.</title>
        <authorList>
            <consortium name="US DOE Joint Genome Institute (JGI-PGF)"/>
            <person name="Walter F."/>
            <person name="Albersmeier A."/>
            <person name="Kalinowski J."/>
            <person name="Ruckert C."/>
        </authorList>
    </citation>
    <scope>NUCLEOTIDE SEQUENCE</scope>
    <source>
        <strain evidence="12">VKM Ac-1447</strain>
    </source>
</reference>
<dbReference type="AlphaFoldDB" id="A0A9W6HHJ0"/>
<dbReference type="RefSeq" id="WP_271175003.1">
    <property type="nucleotide sequence ID" value="NZ_BSEO01000011.1"/>
</dbReference>
<evidence type="ECO:0000313" key="13">
    <source>
        <dbReference type="Proteomes" id="UP001142317"/>
    </source>
</evidence>
<dbReference type="SUPFAM" id="SSF55874">
    <property type="entry name" value="ATPase domain of HSP90 chaperone/DNA topoisomerase II/histidine kinase"/>
    <property type="match status" value="1"/>
</dbReference>
<keyword evidence="13" id="KW-1185">Reference proteome</keyword>
<keyword evidence="4" id="KW-0808">Transferase</keyword>
<evidence type="ECO:0000256" key="3">
    <source>
        <dbReference type="ARBA" id="ARBA00022553"/>
    </source>
</evidence>
<dbReference type="EC" id="2.7.13.3" evidence="2"/>
<evidence type="ECO:0000259" key="11">
    <source>
        <dbReference type="Pfam" id="PF07730"/>
    </source>
</evidence>
<feature type="transmembrane region" description="Helical" evidence="10">
    <location>
        <begin position="101"/>
        <end position="134"/>
    </location>
</feature>
<feature type="transmembrane region" description="Helical" evidence="10">
    <location>
        <begin position="26"/>
        <end position="49"/>
    </location>
</feature>
<keyword evidence="7" id="KW-0067">ATP-binding</keyword>
<proteinExistence type="predicted"/>
<evidence type="ECO:0000256" key="8">
    <source>
        <dbReference type="ARBA" id="ARBA00023012"/>
    </source>
</evidence>
<accession>A0A9W6HHJ0</accession>
<keyword evidence="10" id="KW-0472">Membrane</keyword>
<evidence type="ECO:0000313" key="12">
    <source>
        <dbReference type="EMBL" id="GLJ80139.1"/>
    </source>
</evidence>